<evidence type="ECO:0000256" key="1">
    <source>
        <dbReference type="SAM" id="SignalP"/>
    </source>
</evidence>
<sequence>MYLEQKTRQIMRSKSLVSRLSSLVVATATFLPSVASATVWNASARGSNTLVEYQYDDVNHHLELSWGELPDQAALPVTVVDGAMTIIYWDDDGVLSAEIDIDIVELTNNSPAIYSCVNHLCNGLTCIAFAGYNCEWVEYDTCTSNNPLSCDWTPGVYCIGYPCSTGPGDPPEHLILPVAIAPFDPLGQAPEPPLPPT</sequence>
<evidence type="ECO:0000313" key="3">
    <source>
        <dbReference type="Proteomes" id="UP001217838"/>
    </source>
</evidence>
<dbReference type="EMBL" id="JAQNDN010000005">
    <property type="protein sequence ID" value="MDC0669036.1"/>
    <property type="molecule type" value="Genomic_DNA"/>
</dbReference>
<reference evidence="2 3" key="1">
    <citation type="submission" date="2022-11" db="EMBL/GenBank/DDBJ databases">
        <title>Minimal conservation of predation-associated metabolite biosynthetic gene clusters underscores biosynthetic potential of Myxococcota including descriptions for ten novel species: Archangium lansinium sp. nov., Myxococcus landrumus sp. nov., Nannocystis bai.</title>
        <authorList>
            <person name="Ahearne A."/>
            <person name="Stevens C."/>
            <person name="Dowd S."/>
        </authorList>
    </citation>
    <scope>NUCLEOTIDE SEQUENCE [LARGE SCALE GENOMIC DNA]</scope>
    <source>
        <strain evidence="2 3">NCELM</strain>
    </source>
</reference>
<organism evidence="2 3">
    <name type="scientific">Nannocystis radixulma</name>
    <dbReference type="NCBI Taxonomy" id="2995305"/>
    <lineage>
        <taxon>Bacteria</taxon>
        <taxon>Pseudomonadati</taxon>
        <taxon>Myxococcota</taxon>
        <taxon>Polyangia</taxon>
        <taxon>Nannocystales</taxon>
        <taxon>Nannocystaceae</taxon>
        <taxon>Nannocystis</taxon>
    </lineage>
</organism>
<feature type="signal peptide" evidence="1">
    <location>
        <begin position="1"/>
        <end position="37"/>
    </location>
</feature>
<name>A0ABT5B7N8_9BACT</name>
<proteinExistence type="predicted"/>
<dbReference type="Proteomes" id="UP001217838">
    <property type="component" value="Unassembled WGS sequence"/>
</dbReference>
<dbReference type="RefSeq" id="WP_271998639.1">
    <property type="nucleotide sequence ID" value="NZ_JAQNDN010000005.1"/>
</dbReference>
<protein>
    <submittedName>
        <fullName evidence="2">Uncharacterized protein</fullName>
    </submittedName>
</protein>
<keyword evidence="3" id="KW-1185">Reference proteome</keyword>
<keyword evidence="1" id="KW-0732">Signal</keyword>
<comment type="caution">
    <text evidence="2">The sequence shown here is derived from an EMBL/GenBank/DDBJ whole genome shotgun (WGS) entry which is preliminary data.</text>
</comment>
<feature type="chain" id="PRO_5045760905" evidence="1">
    <location>
        <begin position="38"/>
        <end position="197"/>
    </location>
</feature>
<evidence type="ECO:0000313" key="2">
    <source>
        <dbReference type="EMBL" id="MDC0669036.1"/>
    </source>
</evidence>
<gene>
    <name evidence="2" type="ORF">POL58_14900</name>
</gene>
<accession>A0ABT5B7N8</accession>